<keyword evidence="7" id="KW-1185">Reference proteome</keyword>
<dbReference type="EMBL" id="BHYL01000028">
    <property type="protein sequence ID" value="GCD18775.1"/>
    <property type="molecule type" value="Genomic_DNA"/>
</dbReference>
<dbReference type="PANTHER" id="PTHR43420:SF44">
    <property type="entry name" value="ACETYLTRANSFERASE YPEA"/>
    <property type="match status" value="1"/>
</dbReference>
<dbReference type="CDD" id="cd04301">
    <property type="entry name" value="NAT_SF"/>
    <property type="match status" value="1"/>
</dbReference>
<comment type="similarity">
    <text evidence="1">Belongs to the acetyltransferase family. RimI subfamily.</text>
</comment>
<evidence type="ECO:0000313" key="7">
    <source>
        <dbReference type="Proteomes" id="UP000288246"/>
    </source>
</evidence>
<accession>A0A401UVQ8</accession>
<dbReference type="InterPro" id="IPR000182">
    <property type="entry name" value="GNAT_dom"/>
</dbReference>
<dbReference type="InterPro" id="IPR050680">
    <property type="entry name" value="YpeA/RimI_acetyltransf"/>
</dbReference>
<evidence type="ECO:0000313" key="6">
    <source>
        <dbReference type="EMBL" id="GCD18775.1"/>
    </source>
</evidence>
<evidence type="ECO:0000256" key="2">
    <source>
        <dbReference type="ARBA" id="ARBA00022490"/>
    </source>
</evidence>
<dbReference type="RefSeq" id="WP_124341331.1">
    <property type="nucleotide sequence ID" value="NZ_BHYL01000028.1"/>
</dbReference>
<dbReference type="PROSITE" id="PS51186">
    <property type="entry name" value="GNAT"/>
    <property type="match status" value="1"/>
</dbReference>
<comment type="caution">
    <text evidence="6">The sequence shown here is derived from an EMBL/GenBank/DDBJ whole genome shotgun (WGS) entry which is preliminary data.</text>
</comment>
<organism evidence="6 7">
    <name type="scientific">Cellulomonas algicola</name>
    <dbReference type="NCBI Taxonomy" id="2071633"/>
    <lineage>
        <taxon>Bacteria</taxon>
        <taxon>Bacillati</taxon>
        <taxon>Actinomycetota</taxon>
        <taxon>Actinomycetes</taxon>
        <taxon>Micrococcales</taxon>
        <taxon>Cellulomonadaceae</taxon>
        <taxon>Cellulomonas</taxon>
    </lineage>
</organism>
<dbReference type="Pfam" id="PF00583">
    <property type="entry name" value="Acetyltransf_1"/>
    <property type="match status" value="1"/>
</dbReference>
<reference evidence="6 7" key="1">
    <citation type="submission" date="2018-11" db="EMBL/GenBank/DDBJ databases">
        <title>Draft genome sequence of Cellulomonas takizawaensis strain TKZ-21.</title>
        <authorList>
            <person name="Yamamura H."/>
            <person name="Hayashi T."/>
            <person name="Hamada M."/>
            <person name="Serisawa Y."/>
            <person name="Matsuyama K."/>
            <person name="Nakagawa Y."/>
            <person name="Otoguro M."/>
            <person name="Yanagida F."/>
            <person name="Hayakawa M."/>
        </authorList>
    </citation>
    <scope>NUCLEOTIDE SEQUENCE [LARGE SCALE GENOMIC DNA]</scope>
    <source>
        <strain evidence="6 7">TKZ-21</strain>
    </source>
</reference>
<keyword evidence="4" id="KW-0012">Acyltransferase</keyword>
<evidence type="ECO:0000256" key="4">
    <source>
        <dbReference type="ARBA" id="ARBA00023315"/>
    </source>
</evidence>
<dbReference type="NCBIfam" id="TIGR01575">
    <property type="entry name" value="rimI"/>
    <property type="match status" value="1"/>
</dbReference>
<proteinExistence type="inferred from homology"/>
<gene>
    <name evidence="6" type="ORF">CTKZ_03370</name>
</gene>
<dbReference type="PANTHER" id="PTHR43420">
    <property type="entry name" value="ACETYLTRANSFERASE"/>
    <property type="match status" value="1"/>
</dbReference>
<feature type="domain" description="N-acetyltransferase" evidence="5">
    <location>
        <begin position="8"/>
        <end position="154"/>
    </location>
</feature>
<evidence type="ECO:0000259" key="5">
    <source>
        <dbReference type="PROSITE" id="PS51186"/>
    </source>
</evidence>
<dbReference type="InterPro" id="IPR016181">
    <property type="entry name" value="Acyl_CoA_acyltransferase"/>
</dbReference>
<evidence type="ECO:0000256" key="3">
    <source>
        <dbReference type="ARBA" id="ARBA00022679"/>
    </source>
</evidence>
<dbReference type="AlphaFoldDB" id="A0A401UVQ8"/>
<sequence length="161" mass="17318">MTAGAPGVEVRALTTQDVPALVRMEDELFGAGAWSAQSLLEEVVGPGRWYVGAQDSAGTLVGYAGLWFDGEDVQVMTVGTDPAHQGRGVGRLLLTALLDHGRALGARAALLEVRVDNAPALHLYESAGFERLGLRRGYYQPENADAWTMRLDLRRDEGEAP</sequence>
<keyword evidence="3" id="KW-0808">Transferase</keyword>
<dbReference type="OrthoDB" id="529907at2"/>
<dbReference type="Gene3D" id="3.40.630.30">
    <property type="match status" value="1"/>
</dbReference>
<dbReference type="InterPro" id="IPR006464">
    <property type="entry name" value="AcTrfase_RimI/Ard1"/>
</dbReference>
<keyword evidence="2" id="KW-0963">Cytoplasm</keyword>
<protein>
    <recommendedName>
        <fullName evidence="5">N-acetyltransferase domain-containing protein</fullName>
    </recommendedName>
</protein>
<evidence type="ECO:0000256" key="1">
    <source>
        <dbReference type="ARBA" id="ARBA00005395"/>
    </source>
</evidence>
<name>A0A401UVQ8_9CELL</name>
<dbReference type="SUPFAM" id="SSF55729">
    <property type="entry name" value="Acyl-CoA N-acyltransferases (Nat)"/>
    <property type="match status" value="1"/>
</dbReference>
<dbReference type="Proteomes" id="UP000288246">
    <property type="component" value="Unassembled WGS sequence"/>
</dbReference>
<dbReference type="GO" id="GO:0008080">
    <property type="term" value="F:N-acetyltransferase activity"/>
    <property type="evidence" value="ECO:0007669"/>
    <property type="project" value="InterPro"/>
</dbReference>